<feature type="domain" description="Reverse transcriptase/retrotransposon-derived protein RNase H-like" evidence="1">
    <location>
        <begin position="35"/>
        <end position="109"/>
    </location>
</feature>
<dbReference type="Pfam" id="PF17919">
    <property type="entry name" value="RT_RNaseH_2"/>
    <property type="match status" value="1"/>
</dbReference>
<sequence length="118" mass="13538">SFLGLADYYKRFVEGFSSIASTLTTLTQQKVKFLWLKACEKSFQELKDRLTSAPILTLLKGTDGFVIYCDASRIGLRCVLMQNENVIVYASRNLKIHENNYPTHDLELTKNLNLCQRI</sequence>
<dbReference type="PANTHER" id="PTHR34072:SF52">
    <property type="entry name" value="RIBONUCLEASE H"/>
    <property type="match status" value="1"/>
</dbReference>
<dbReference type="AlphaFoldDB" id="A0AAF0UFK6"/>
<dbReference type="SUPFAM" id="SSF56672">
    <property type="entry name" value="DNA/RNA polymerases"/>
    <property type="match status" value="1"/>
</dbReference>
<dbReference type="Gene3D" id="3.30.70.270">
    <property type="match status" value="1"/>
</dbReference>
<evidence type="ECO:0000259" key="1">
    <source>
        <dbReference type="Pfam" id="PF17919"/>
    </source>
</evidence>
<dbReference type="EMBL" id="CP133620">
    <property type="protein sequence ID" value="WMV45102.1"/>
    <property type="molecule type" value="Genomic_DNA"/>
</dbReference>
<protein>
    <recommendedName>
        <fullName evidence="1">Reverse transcriptase/retrotransposon-derived protein RNase H-like domain-containing protein</fullName>
    </recommendedName>
</protein>
<organism evidence="2 3">
    <name type="scientific">Solanum verrucosum</name>
    <dbReference type="NCBI Taxonomy" id="315347"/>
    <lineage>
        <taxon>Eukaryota</taxon>
        <taxon>Viridiplantae</taxon>
        <taxon>Streptophyta</taxon>
        <taxon>Embryophyta</taxon>
        <taxon>Tracheophyta</taxon>
        <taxon>Spermatophyta</taxon>
        <taxon>Magnoliopsida</taxon>
        <taxon>eudicotyledons</taxon>
        <taxon>Gunneridae</taxon>
        <taxon>Pentapetalae</taxon>
        <taxon>asterids</taxon>
        <taxon>lamiids</taxon>
        <taxon>Solanales</taxon>
        <taxon>Solanaceae</taxon>
        <taxon>Solanoideae</taxon>
        <taxon>Solaneae</taxon>
        <taxon>Solanum</taxon>
    </lineage>
</organism>
<name>A0AAF0UFK6_SOLVR</name>
<dbReference type="PANTHER" id="PTHR34072">
    <property type="entry name" value="ENZYMATIC POLYPROTEIN-RELATED"/>
    <property type="match status" value="1"/>
</dbReference>
<gene>
    <name evidence="2" type="ORF">MTR67_038487</name>
</gene>
<dbReference type="FunFam" id="3.30.70.270:FF:000020">
    <property type="entry name" value="Transposon Tf2-6 polyprotein-like Protein"/>
    <property type="match status" value="1"/>
</dbReference>
<accession>A0AAF0UFK6</accession>
<dbReference type="InterPro" id="IPR043128">
    <property type="entry name" value="Rev_trsase/Diguanyl_cyclase"/>
</dbReference>
<evidence type="ECO:0000313" key="3">
    <source>
        <dbReference type="Proteomes" id="UP001234989"/>
    </source>
</evidence>
<dbReference type="InterPro" id="IPR041577">
    <property type="entry name" value="RT_RNaseH_2"/>
</dbReference>
<dbReference type="InterPro" id="IPR043502">
    <property type="entry name" value="DNA/RNA_pol_sf"/>
</dbReference>
<feature type="non-terminal residue" evidence="2">
    <location>
        <position position="1"/>
    </location>
</feature>
<keyword evidence="3" id="KW-1185">Reference proteome</keyword>
<reference evidence="2" key="1">
    <citation type="submission" date="2023-08" db="EMBL/GenBank/DDBJ databases">
        <title>A de novo genome assembly of Solanum verrucosum Schlechtendal, a Mexican diploid species geographically isolated from the other diploid A-genome species in potato relatives.</title>
        <authorList>
            <person name="Hosaka K."/>
        </authorList>
    </citation>
    <scope>NUCLEOTIDE SEQUENCE</scope>
    <source>
        <tissue evidence="2">Young leaves</tissue>
    </source>
</reference>
<dbReference type="Proteomes" id="UP001234989">
    <property type="component" value="Chromosome 9"/>
</dbReference>
<evidence type="ECO:0000313" key="2">
    <source>
        <dbReference type="EMBL" id="WMV45102.1"/>
    </source>
</evidence>
<proteinExistence type="predicted"/>